<dbReference type="GO" id="GO:0005737">
    <property type="term" value="C:cytoplasm"/>
    <property type="evidence" value="ECO:0007669"/>
    <property type="project" value="TreeGrafter"/>
</dbReference>
<dbReference type="InterPro" id="IPR016181">
    <property type="entry name" value="Acyl_CoA_acyltransferase"/>
</dbReference>
<dbReference type="RefSeq" id="WP_126613396.1">
    <property type="nucleotide sequence ID" value="NZ_CP034562.1"/>
</dbReference>
<protein>
    <recommendedName>
        <fullName evidence="1">N-end rule aminoacyl transferase C-terminal domain-containing protein</fullName>
    </recommendedName>
</protein>
<keyword evidence="3" id="KW-1185">Reference proteome</keyword>
<dbReference type="Proteomes" id="UP000267268">
    <property type="component" value="Chromosome 1"/>
</dbReference>
<feature type="domain" description="N-end rule aminoacyl transferase C-terminal" evidence="1">
    <location>
        <begin position="92"/>
        <end position="209"/>
    </location>
</feature>
<reference evidence="2 3" key="1">
    <citation type="submission" date="2018-12" db="EMBL/GenBank/DDBJ databases">
        <title>Flammeovirga pectinis sp. nov., isolated from the gut of the Korean scallop, Patinopecten yessoensis.</title>
        <authorList>
            <person name="Bae J.-W."/>
            <person name="Jeong Y.-S."/>
            <person name="Kang W."/>
        </authorList>
    </citation>
    <scope>NUCLEOTIDE SEQUENCE [LARGE SCALE GENOMIC DNA]</scope>
    <source>
        <strain evidence="2 3">L12M1</strain>
    </source>
</reference>
<gene>
    <name evidence="2" type="ORF">EI427_07930</name>
</gene>
<dbReference type="AlphaFoldDB" id="A0A3S9P1Y8"/>
<dbReference type="PANTHER" id="PTHR21367">
    <property type="entry name" value="ARGININE-TRNA-PROTEIN TRANSFERASE 1"/>
    <property type="match status" value="1"/>
</dbReference>
<evidence type="ECO:0000259" key="1">
    <source>
        <dbReference type="Pfam" id="PF04377"/>
    </source>
</evidence>
<accession>A0A3S9P1Y8</accession>
<name>A0A3S9P1Y8_9BACT</name>
<dbReference type="Pfam" id="PF04377">
    <property type="entry name" value="ATE_C"/>
    <property type="match status" value="1"/>
</dbReference>
<dbReference type="PANTHER" id="PTHR21367:SF1">
    <property type="entry name" value="ARGINYL-TRNA--PROTEIN TRANSFERASE 1"/>
    <property type="match status" value="1"/>
</dbReference>
<dbReference type="InterPro" id="IPR030700">
    <property type="entry name" value="N-end_Aminoacyl_Trfase"/>
</dbReference>
<dbReference type="InterPro" id="IPR007472">
    <property type="entry name" value="N-end_Aminoacyl_Trfase_C"/>
</dbReference>
<dbReference type="SUPFAM" id="SSF55729">
    <property type="entry name" value="Acyl-CoA N-acyltransferases (Nat)"/>
    <property type="match status" value="1"/>
</dbReference>
<dbReference type="EMBL" id="CP034562">
    <property type="protein sequence ID" value="AZQ62165.1"/>
    <property type="molecule type" value="Genomic_DNA"/>
</dbReference>
<evidence type="ECO:0000313" key="2">
    <source>
        <dbReference type="EMBL" id="AZQ62165.1"/>
    </source>
</evidence>
<dbReference type="KEGG" id="fll:EI427_07930"/>
<evidence type="ECO:0000313" key="3">
    <source>
        <dbReference type="Proteomes" id="UP000267268"/>
    </source>
</evidence>
<sequence length="455" mass="53890">MYYDLAFGVISPNDENLAPQKIDELLAKGYFRHAQNMASYEMMFFEEKMQGVLPLRCALSPEMFTKSQRKKIKQSEKKFTVEICPLKITKAHKKLFTEYRKKRFNEDDKVLIEYFGVESHQDLDSLPYNTWQISFWDDDQLAAVSYFDVGENSISSLMAIYDEQYKNDGLGFISMLIEMKWAQSNGMNYYYPGYTLDQPSCFDYKLRLPNVEYFDWQGKWKFWDSIDLKSTKRSITLHKLQEGVKAINNKAVVVGYVKEEENFFSSLWHNMFDYTQAVEAPIYISYPIGQFHQMTVIYLPDEDQYLVKPHLFKLKNGMTDVLKSNNPIEIANFINAYFGQVQLVETRLNHIIQEIKDVINNSNIEFDTIDEMGNASRYPNSKWLSCKKNGSEWMIMPFWDDEKQKFYFHPLTFRYNQNRWVSPFGLCTPEMAILKISDYICRKEEDWHELMSEDK</sequence>
<organism evidence="2 3">
    <name type="scientific">Flammeovirga pectinis</name>
    <dbReference type="NCBI Taxonomy" id="2494373"/>
    <lineage>
        <taxon>Bacteria</taxon>
        <taxon>Pseudomonadati</taxon>
        <taxon>Bacteroidota</taxon>
        <taxon>Cytophagia</taxon>
        <taxon>Cytophagales</taxon>
        <taxon>Flammeovirgaceae</taxon>
        <taxon>Flammeovirga</taxon>
    </lineage>
</organism>
<dbReference type="GO" id="GO:0004057">
    <property type="term" value="F:arginyl-tRNA--protein transferase activity"/>
    <property type="evidence" value="ECO:0007669"/>
    <property type="project" value="InterPro"/>
</dbReference>
<proteinExistence type="predicted"/>
<dbReference type="OrthoDB" id="9782022at2"/>